<dbReference type="CTD" id="20213023"/>
<dbReference type="Gene3D" id="3.80.10.10">
    <property type="entry name" value="Ribonuclease Inhibitor"/>
    <property type="match status" value="1"/>
</dbReference>
<dbReference type="GeneID" id="20213023"/>
<dbReference type="KEGG" id="hro:HELRODRAFT_194458"/>
<evidence type="ECO:0000313" key="3">
    <source>
        <dbReference type="Proteomes" id="UP000015101"/>
    </source>
</evidence>
<dbReference type="InterPro" id="IPR032675">
    <property type="entry name" value="LRR_dom_sf"/>
</dbReference>
<organism evidence="2 3">
    <name type="scientific">Helobdella robusta</name>
    <name type="common">Californian leech</name>
    <dbReference type="NCBI Taxonomy" id="6412"/>
    <lineage>
        <taxon>Eukaryota</taxon>
        <taxon>Metazoa</taxon>
        <taxon>Spiralia</taxon>
        <taxon>Lophotrochozoa</taxon>
        <taxon>Annelida</taxon>
        <taxon>Clitellata</taxon>
        <taxon>Hirudinea</taxon>
        <taxon>Rhynchobdellida</taxon>
        <taxon>Glossiphoniidae</taxon>
        <taxon>Helobdella</taxon>
    </lineage>
</organism>
<dbReference type="Proteomes" id="UP000015101">
    <property type="component" value="Unassembled WGS sequence"/>
</dbReference>
<dbReference type="Gene3D" id="1.20.1280.50">
    <property type="match status" value="1"/>
</dbReference>
<proteinExistence type="predicted"/>
<name>T1FW27_HELRO</name>
<reference evidence="2" key="3">
    <citation type="submission" date="2015-06" db="UniProtKB">
        <authorList>
            <consortium name="EnsemblMetazoa"/>
        </authorList>
    </citation>
    <scope>IDENTIFICATION</scope>
</reference>
<evidence type="ECO:0008006" key="4">
    <source>
        <dbReference type="Google" id="ProtNLM"/>
    </source>
</evidence>
<dbReference type="GO" id="GO:0000209">
    <property type="term" value="P:protein polyubiquitination"/>
    <property type="evidence" value="ECO:0000318"/>
    <property type="project" value="GO_Central"/>
</dbReference>
<dbReference type="AlphaFoldDB" id="T1FW27"/>
<dbReference type="GO" id="GO:0019005">
    <property type="term" value="C:SCF ubiquitin ligase complex"/>
    <property type="evidence" value="ECO:0000318"/>
    <property type="project" value="GO_Central"/>
</dbReference>
<dbReference type="EnsemblMetazoa" id="HelroT194458">
    <property type="protein sequence ID" value="HelroP194458"/>
    <property type="gene ID" value="HelroG194458"/>
</dbReference>
<evidence type="ECO:0000313" key="2">
    <source>
        <dbReference type="EnsemblMetazoa" id="HelroP194458"/>
    </source>
</evidence>
<dbReference type="RefSeq" id="XP_009029915.1">
    <property type="nucleotide sequence ID" value="XM_009031667.1"/>
</dbReference>
<dbReference type="GO" id="GO:0031146">
    <property type="term" value="P:SCF-dependent proteasomal ubiquitin-dependent protein catabolic process"/>
    <property type="evidence" value="ECO:0000318"/>
    <property type="project" value="GO_Central"/>
</dbReference>
<sequence length="715" mass="79031">MPENYPPPNFERASSCPAEHLNIKKEKLVIKAGTRQRSYSCSSTRDPGGPSDLTKSQFDLSMFNNSNIEALPYDIRLLFCTYYDMNTRRTVMNVCKGWYTMMRRPSMWQRVDTSIIPYCINRERNHVCNALCYKGYKNRIKKYMLFIIDVMPSIRYLRIWINITDDSFSLADTTVKLITGVFTQNLVKIDLDWTTTLHRENQSGTLSASGRNLNANALRRRNLSFITMFEAIREKIASVRDLTLPFTWSERPMKVLSKLSRLRILKLRSCYIHRSIERSLFSSFFRYIPTVEDLTIEMESVDTIGLFRTFEIKSTSLVNLDVSKCVGMCFNTLDAPNLESLTIARNALELDPDILIFSLRHELANCLYTVLRMGTPKLKLLNGKPLYPPITTWYHDIHKEETFTEQDRFMRDFLVNNCFCFAHFDGFYEFFMLGERNAVPEIEAVRVGDDDDDDDDVAAGRGNDLMAAGDQVFEDDAFVADAGVNDGEAIFERGDVEVEADVVALHGDDGAGAGVNDGEAIFERGDVEVEADEAALHGDDDLGVASFRDEGEVELLDRPRATDEYGVAGEDDVVAADAVRDVDDEVVVILPGDNIVIGDAPAIDDVVVNDDVAIGEVVGEVVGDAVAVSLAAAVSNVAAAAKDVAASATTIVAAAGDIAVAASDITVAAGNITRAASNIASRTVEASNEAASSVDKKKKGGNDYGGPLVPFCRLH</sequence>
<dbReference type="OrthoDB" id="10024886at2759"/>
<dbReference type="PANTHER" id="PTHR16008:SF6">
    <property type="entry name" value="SI:DKEY-12E7.1"/>
    <property type="match status" value="1"/>
</dbReference>
<keyword evidence="3" id="KW-1185">Reference proteome</keyword>
<dbReference type="EMBL" id="KB097680">
    <property type="protein sequence ID" value="ESN91963.1"/>
    <property type="molecule type" value="Genomic_DNA"/>
</dbReference>
<dbReference type="PANTHER" id="PTHR16008">
    <property type="entry name" value="F-BOX ONLY PROTEIN 4"/>
    <property type="match status" value="1"/>
</dbReference>
<dbReference type="InterPro" id="IPR039588">
    <property type="entry name" value="FBXO4"/>
</dbReference>
<dbReference type="eggNOG" id="ENOG502QWBG">
    <property type="taxonomic scope" value="Eukaryota"/>
</dbReference>
<reference evidence="3" key="1">
    <citation type="submission" date="2012-12" db="EMBL/GenBank/DDBJ databases">
        <authorList>
            <person name="Hellsten U."/>
            <person name="Grimwood J."/>
            <person name="Chapman J.A."/>
            <person name="Shapiro H."/>
            <person name="Aerts A."/>
            <person name="Otillar R.P."/>
            <person name="Terry A.Y."/>
            <person name="Boore J.L."/>
            <person name="Simakov O."/>
            <person name="Marletaz F."/>
            <person name="Cho S.-J."/>
            <person name="Edsinger-Gonzales E."/>
            <person name="Havlak P."/>
            <person name="Kuo D.-H."/>
            <person name="Larsson T."/>
            <person name="Lv J."/>
            <person name="Arendt D."/>
            <person name="Savage R."/>
            <person name="Osoegawa K."/>
            <person name="de Jong P."/>
            <person name="Lindberg D.R."/>
            <person name="Seaver E.C."/>
            <person name="Weisblat D.A."/>
            <person name="Putnam N.H."/>
            <person name="Grigoriev I.V."/>
            <person name="Rokhsar D.S."/>
        </authorList>
    </citation>
    <scope>NUCLEOTIDE SEQUENCE</scope>
</reference>
<dbReference type="SUPFAM" id="SSF81383">
    <property type="entry name" value="F-box domain"/>
    <property type="match status" value="1"/>
</dbReference>
<evidence type="ECO:0000313" key="1">
    <source>
        <dbReference type="EMBL" id="ESN91963.1"/>
    </source>
</evidence>
<protein>
    <recommendedName>
        <fullName evidence="4">F-box domain-containing protein</fullName>
    </recommendedName>
</protein>
<dbReference type="InParanoid" id="T1FW27"/>
<gene>
    <name evidence="2" type="primary">20213023</name>
    <name evidence="1" type="ORF">HELRODRAFT_194458</name>
</gene>
<dbReference type="HOGENOM" id="CLU_386509_0_0_1"/>
<reference evidence="1 3" key="2">
    <citation type="journal article" date="2013" name="Nature">
        <title>Insights into bilaterian evolution from three spiralian genomes.</title>
        <authorList>
            <person name="Simakov O."/>
            <person name="Marletaz F."/>
            <person name="Cho S.J."/>
            <person name="Edsinger-Gonzales E."/>
            <person name="Havlak P."/>
            <person name="Hellsten U."/>
            <person name="Kuo D.H."/>
            <person name="Larsson T."/>
            <person name="Lv J."/>
            <person name="Arendt D."/>
            <person name="Savage R."/>
            <person name="Osoegawa K."/>
            <person name="de Jong P."/>
            <person name="Grimwood J."/>
            <person name="Chapman J.A."/>
            <person name="Shapiro H."/>
            <person name="Aerts A."/>
            <person name="Otillar R.P."/>
            <person name="Terry A.Y."/>
            <person name="Boore J.L."/>
            <person name="Grigoriev I.V."/>
            <person name="Lindberg D.R."/>
            <person name="Seaver E.C."/>
            <person name="Weisblat D.A."/>
            <person name="Putnam N.H."/>
            <person name="Rokhsar D.S."/>
        </authorList>
    </citation>
    <scope>NUCLEOTIDE SEQUENCE</scope>
</reference>
<dbReference type="InterPro" id="IPR036047">
    <property type="entry name" value="F-box-like_dom_sf"/>
</dbReference>
<dbReference type="EMBL" id="AMQM01007866">
    <property type="status" value="NOT_ANNOTATED_CDS"/>
    <property type="molecule type" value="Genomic_DNA"/>
</dbReference>
<accession>T1FW27</accession>
<dbReference type="SUPFAM" id="SSF52047">
    <property type="entry name" value="RNI-like"/>
    <property type="match status" value="1"/>
</dbReference>